<gene>
    <name evidence="2" type="ORF">I2501_18305</name>
</gene>
<feature type="domain" description="F5/8 type C" evidence="1">
    <location>
        <begin position="1"/>
        <end position="121"/>
    </location>
</feature>
<dbReference type="EMBL" id="JADPRT010000007">
    <property type="protein sequence ID" value="MBF9069978.1"/>
    <property type="molecule type" value="Genomic_DNA"/>
</dbReference>
<dbReference type="Pfam" id="PF00754">
    <property type="entry name" value="F5_F8_type_C"/>
    <property type="match status" value="1"/>
</dbReference>
<dbReference type="InterPro" id="IPR000421">
    <property type="entry name" value="FA58C"/>
</dbReference>
<sequence length="121" mass="12694">MAANAVDGDANTYWESTDNAFPQTFTLDLGSSTAVGKLVMLLPPSTSWGARTQTLSVLDSTDGSSYSTLVPSATYSFDPNTGNTATITLPAGTTTRYLQLTFTANSAWPAGQLSELQAYAP</sequence>
<accession>A0A931FDV9</accession>
<proteinExistence type="predicted"/>
<evidence type="ECO:0000313" key="3">
    <source>
        <dbReference type="Proteomes" id="UP000657385"/>
    </source>
</evidence>
<evidence type="ECO:0000313" key="2">
    <source>
        <dbReference type="EMBL" id="MBF9069978.1"/>
    </source>
</evidence>
<dbReference type="SUPFAM" id="SSF49785">
    <property type="entry name" value="Galactose-binding domain-like"/>
    <property type="match status" value="1"/>
</dbReference>
<name>A0A931FDV9_9ACTN</name>
<protein>
    <submittedName>
        <fullName evidence="2">Discoidin domain-containing protein</fullName>
    </submittedName>
</protein>
<reference evidence="2" key="1">
    <citation type="submission" date="2020-11" db="EMBL/GenBank/DDBJ databases">
        <title>Isolation and identification of active actinomycetes.</title>
        <authorList>
            <person name="Yu B."/>
        </authorList>
    </citation>
    <scope>NUCLEOTIDE SEQUENCE</scope>
    <source>
        <strain evidence="2">NEAU-YB345</strain>
    </source>
</reference>
<dbReference type="AlphaFoldDB" id="A0A931FDV9"/>
<keyword evidence="3" id="KW-1185">Reference proteome</keyword>
<dbReference type="Proteomes" id="UP000657385">
    <property type="component" value="Unassembled WGS sequence"/>
</dbReference>
<comment type="caution">
    <text evidence="2">The sequence shown here is derived from an EMBL/GenBank/DDBJ whole genome shotgun (WGS) entry which is preliminary data.</text>
</comment>
<evidence type="ECO:0000259" key="1">
    <source>
        <dbReference type="PROSITE" id="PS50022"/>
    </source>
</evidence>
<organism evidence="2 3">
    <name type="scientific">Streptacidiphilus fuscans</name>
    <dbReference type="NCBI Taxonomy" id="2789292"/>
    <lineage>
        <taxon>Bacteria</taxon>
        <taxon>Bacillati</taxon>
        <taxon>Actinomycetota</taxon>
        <taxon>Actinomycetes</taxon>
        <taxon>Kitasatosporales</taxon>
        <taxon>Streptomycetaceae</taxon>
        <taxon>Streptacidiphilus</taxon>
    </lineage>
</organism>
<dbReference type="PROSITE" id="PS50022">
    <property type="entry name" value="FA58C_3"/>
    <property type="match status" value="1"/>
</dbReference>
<dbReference type="InterPro" id="IPR008979">
    <property type="entry name" value="Galactose-bd-like_sf"/>
</dbReference>
<dbReference type="Gene3D" id="2.60.120.260">
    <property type="entry name" value="Galactose-binding domain-like"/>
    <property type="match status" value="1"/>
</dbReference>